<keyword evidence="4 6" id="KW-0720">Serine protease</keyword>
<dbReference type="InterPro" id="IPR000209">
    <property type="entry name" value="Peptidase_S8/S53_dom"/>
</dbReference>
<evidence type="ECO:0000256" key="6">
    <source>
        <dbReference type="PROSITE-ProRule" id="PRU01240"/>
    </source>
</evidence>
<evidence type="ECO:0000256" key="5">
    <source>
        <dbReference type="PIRSR" id="PIRSR615500-1"/>
    </source>
</evidence>
<proteinExistence type="inferred from homology"/>
<dbReference type="InterPro" id="IPR034045">
    <property type="entry name" value="Pep_S8_CspA-like"/>
</dbReference>
<dbReference type="Proteomes" id="UP000295711">
    <property type="component" value="Unassembled WGS sequence"/>
</dbReference>
<dbReference type="InterPro" id="IPR036852">
    <property type="entry name" value="Peptidase_S8/S53_dom_sf"/>
</dbReference>
<dbReference type="AlphaFoldDB" id="A0A4R2L6N6"/>
<dbReference type="CDD" id="cd07478">
    <property type="entry name" value="Peptidases_S8_CspA-like"/>
    <property type="match status" value="1"/>
</dbReference>
<feature type="active site" description="Charge relay system" evidence="5 6">
    <location>
        <position position="179"/>
    </location>
</feature>
<dbReference type="Pfam" id="PF00082">
    <property type="entry name" value="Peptidase_S8"/>
    <property type="match status" value="2"/>
</dbReference>
<evidence type="ECO:0000256" key="1">
    <source>
        <dbReference type="ARBA" id="ARBA00011073"/>
    </source>
</evidence>
<dbReference type="RefSeq" id="WP_132094034.1">
    <property type="nucleotide sequence ID" value="NZ_JANKAQ010000017.1"/>
</dbReference>
<evidence type="ECO:0000259" key="7">
    <source>
        <dbReference type="Pfam" id="PF00082"/>
    </source>
</evidence>
<dbReference type="InterPro" id="IPR017310">
    <property type="entry name" value="Pept_S8A_subtilisin_clostridia"/>
</dbReference>
<comment type="caution">
    <text evidence="8">The sequence shown here is derived from an EMBL/GenBank/DDBJ whole genome shotgun (WGS) entry which is preliminary data.</text>
</comment>
<name>A0A4R2L6N6_9FIRM</name>
<accession>A0A4R2L6N6</accession>
<gene>
    <name evidence="8" type="ORF">EV212_11816</name>
</gene>
<dbReference type="PIRSF" id="PIRSF037894">
    <property type="entry name" value="Subtilisin_rel_CspABC"/>
    <property type="match status" value="1"/>
</dbReference>
<feature type="active site" description="Charge relay system" evidence="5 6">
    <location>
        <position position="502"/>
    </location>
</feature>
<evidence type="ECO:0000256" key="4">
    <source>
        <dbReference type="ARBA" id="ARBA00022825"/>
    </source>
</evidence>
<feature type="domain" description="Peptidase S8/S53" evidence="7">
    <location>
        <begin position="438"/>
        <end position="557"/>
    </location>
</feature>
<dbReference type="PROSITE" id="PS51892">
    <property type="entry name" value="SUBTILASE"/>
    <property type="match status" value="1"/>
</dbReference>
<dbReference type="InterPro" id="IPR015500">
    <property type="entry name" value="Peptidase_S8_subtilisin-rel"/>
</dbReference>
<keyword evidence="9" id="KW-1185">Reference proteome</keyword>
<organism evidence="8 9">
    <name type="scientific">Frisingicoccus caecimuris</name>
    <dbReference type="NCBI Taxonomy" id="1796636"/>
    <lineage>
        <taxon>Bacteria</taxon>
        <taxon>Bacillati</taxon>
        <taxon>Bacillota</taxon>
        <taxon>Clostridia</taxon>
        <taxon>Lachnospirales</taxon>
        <taxon>Lachnospiraceae</taxon>
        <taxon>Frisingicoccus</taxon>
    </lineage>
</organism>
<dbReference type="InterPro" id="IPR023827">
    <property type="entry name" value="Peptidase_S8_Asp-AS"/>
</dbReference>
<dbReference type="EMBL" id="SLXA01000018">
    <property type="protein sequence ID" value="TCO82188.1"/>
    <property type="molecule type" value="Genomic_DNA"/>
</dbReference>
<dbReference type="Gene3D" id="3.40.50.200">
    <property type="entry name" value="Peptidase S8/S53 domain"/>
    <property type="match status" value="1"/>
</dbReference>
<dbReference type="SUPFAM" id="SSF52743">
    <property type="entry name" value="Subtilisin-like"/>
    <property type="match status" value="1"/>
</dbReference>
<protein>
    <submittedName>
        <fullName evidence="8">Subtilase family protein</fullName>
    </submittedName>
</protein>
<dbReference type="Gene3D" id="2.60.120.1290">
    <property type="match status" value="1"/>
</dbReference>
<dbReference type="PRINTS" id="PR00723">
    <property type="entry name" value="SUBTILISIN"/>
</dbReference>
<keyword evidence="2 6" id="KW-0645">Protease</keyword>
<dbReference type="PROSITE" id="PS00136">
    <property type="entry name" value="SUBTILASE_ASP"/>
    <property type="match status" value="1"/>
</dbReference>
<dbReference type="InterPro" id="IPR050131">
    <property type="entry name" value="Peptidase_S8_subtilisin-like"/>
</dbReference>
<feature type="domain" description="Peptidase S8/S53" evidence="7">
    <location>
        <begin position="102"/>
        <end position="296"/>
    </location>
</feature>
<dbReference type="GO" id="GO:0006508">
    <property type="term" value="P:proteolysis"/>
    <property type="evidence" value="ECO:0007669"/>
    <property type="project" value="UniProtKB-KW"/>
</dbReference>
<dbReference type="OrthoDB" id="9762689at2"/>
<evidence type="ECO:0000256" key="2">
    <source>
        <dbReference type="ARBA" id="ARBA00022670"/>
    </source>
</evidence>
<evidence type="ECO:0000256" key="3">
    <source>
        <dbReference type="ARBA" id="ARBA00022801"/>
    </source>
</evidence>
<dbReference type="PANTHER" id="PTHR43806">
    <property type="entry name" value="PEPTIDASE S8"/>
    <property type="match status" value="1"/>
</dbReference>
<keyword evidence="3 6" id="KW-0378">Hydrolase</keyword>
<dbReference type="PANTHER" id="PTHR43806:SF11">
    <property type="entry name" value="CEREVISIN-RELATED"/>
    <property type="match status" value="1"/>
</dbReference>
<sequence>MALTEEQLRCRDIILSQEYADFIVEYGGNIDVMVNTYNPSCYEVINSSYVVIHKPLPEDGQLNPDEYGYNMIPTVMGLMDTTSMEESGILPVHYSPASGYRGSGVLVSIIDTGIDYTHPAFRFSNGSTRMLSIWDQTIQSDNVPENFPYGTLYTSDDIDRALFSEEPMELIPTRDEEGHGTFMAGIIAGSEDTANSFVGAAPEASIIAVKLKPAKDYLREYYVLKEGSVAFQETDIFMAVQFSLKQAAKYRMPLVICLGIGNSLDSHEGTSSLSQYLNWINNLTGICITVAAGNELGRAHHFSGFIPGKDDSQNVELRVGENERGFQMEIWGSLADVFSVEIVSPEGERIARSQSRLGVSQRVRLLFEDTEIYLADKSVGLTSGQFLMVLQFRNPTPGIWSLRVYGDRISNGRFDIWLPMEKFIEEDTYFLSPDPDITVSSVATTNSLIVAANYNHYNNSLYIHSSRGYTASGFIKPDIAAPGVDVFGPLPGGRYGQMTGSSVSAAHAAGAAALLLEWGLLHVIIINMDGNDIRRLLIQGAIQKSGETYPNKGWGYGAMNLKNTFETLRVLR</sequence>
<feature type="active site" description="Charge relay system" evidence="5 6">
    <location>
        <position position="111"/>
    </location>
</feature>
<evidence type="ECO:0000313" key="9">
    <source>
        <dbReference type="Proteomes" id="UP000295711"/>
    </source>
</evidence>
<reference evidence="8 9" key="1">
    <citation type="submission" date="2019-03" db="EMBL/GenBank/DDBJ databases">
        <title>Genomic Encyclopedia of Type Strains, Phase IV (KMG-IV): sequencing the most valuable type-strain genomes for metagenomic binning, comparative biology and taxonomic classification.</title>
        <authorList>
            <person name="Goeker M."/>
        </authorList>
    </citation>
    <scope>NUCLEOTIDE SEQUENCE [LARGE SCALE GENOMIC DNA]</scope>
    <source>
        <strain evidence="8 9">DSM 28559</strain>
    </source>
</reference>
<evidence type="ECO:0000313" key="8">
    <source>
        <dbReference type="EMBL" id="TCO82188.1"/>
    </source>
</evidence>
<comment type="similarity">
    <text evidence="1 6">Belongs to the peptidase S8 family.</text>
</comment>
<dbReference type="GO" id="GO:0004252">
    <property type="term" value="F:serine-type endopeptidase activity"/>
    <property type="evidence" value="ECO:0007669"/>
    <property type="project" value="UniProtKB-UniRule"/>
</dbReference>